<dbReference type="EMBL" id="AP017372">
    <property type="protein sequence ID" value="BAU57051.1"/>
    <property type="molecule type" value="Genomic_DNA"/>
</dbReference>
<protein>
    <submittedName>
        <fullName evidence="1">Uncharacterized protein</fullName>
    </submittedName>
</protein>
<accession>A0A0X8X7K8</accession>
<reference evidence="1" key="1">
    <citation type="submission" date="2016-02" db="EMBL/GenBank/DDBJ databases">
        <title>Halorhodospira halochloris DSM-1059 complete genome, version 2.</title>
        <authorList>
            <person name="Tsukatani Y."/>
        </authorList>
    </citation>
    <scope>NUCLEOTIDE SEQUENCE</scope>
    <source>
        <strain evidence="1">DSM 1059</strain>
    </source>
</reference>
<dbReference type="AlphaFoldDB" id="A0A0X8X7K8"/>
<keyword evidence="2" id="KW-1185">Reference proteome</keyword>
<gene>
    <name evidence="1" type="ORF">HH1059_03740</name>
</gene>
<dbReference type="KEGG" id="hhk:HH1059_03740"/>
<sequence length="67" mass="6978">MLPVRLGSGLPVKVLEAQVSVLIPGKLKPCGHRACGEEDNHRRLTGVVDDEALEVLVVVGGSAGGFM</sequence>
<dbReference type="Proteomes" id="UP000218890">
    <property type="component" value="Chromosome"/>
</dbReference>
<evidence type="ECO:0000313" key="2">
    <source>
        <dbReference type="Proteomes" id="UP000218890"/>
    </source>
</evidence>
<evidence type="ECO:0000313" key="1">
    <source>
        <dbReference type="EMBL" id="BAU57051.1"/>
    </source>
</evidence>
<dbReference type="RefSeq" id="WP_096407622.1">
    <property type="nucleotide sequence ID" value="NZ_JAJNRB010000073.1"/>
</dbReference>
<proteinExistence type="predicted"/>
<name>A0A0X8X7K8_HALHR</name>
<organism evidence="1 2">
    <name type="scientific">Halorhodospira halochloris</name>
    <name type="common">Ectothiorhodospira halochloris</name>
    <dbReference type="NCBI Taxonomy" id="1052"/>
    <lineage>
        <taxon>Bacteria</taxon>
        <taxon>Pseudomonadati</taxon>
        <taxon>Pseudomonadota</taxon>
        <taxon>Gammaproteobacteria</taxon>
        <taxon>Chromatiales</taxon>
        <taxon>Ectothiorhodospiraceae</taxon>
        <taxon>Halorhodospira</taxon>
    </lineage>
</organism>